<organism evidence="1 2">
    <name type="scientific">Chryseobacterium glaciei</name>
    <dbReference type="NCBI Taxonomy" id="1685010"/>
    <lineage>
        <taxon>Bacteria</taxon>
        <taxon>Pseudomonadati</taxon>
        <taxon>Bacteroidota</taxon>
        <taxon>Flavobacteriia</taxon>
        <taxon>Flavobacteriales</taxon>
        <taxon>Weeksellaceae</taxon>
        <taxon>Chryseobacterium group</taxon>
        <taxon>Chryseobacterium</taxon>
    </lineage>
</organism>
<dbReference type="KEGG" id="chh:A0O34_07235"/>
<sequence length="67" mass="8027">MTQLLNDLRKDNINKSFMINFMRDFNFYQQLEIYLDLDNLFLKVEILNPIKTTNKMLYYSNAVSLGV</sequence>
<dbReference type="AlphaFoldDB" id="A0A172XTW2"/>
<dbReference type="EMBL" id="CP015199">
    <property type="protein sequence ID" value="ANF50320.1"/>
    <property type="molecule type" value="Genomic_DNA"/>
</dbReference>
<gene>
    <name evidence="1" type="ORF">A0O34_07235</name>
</gene>
<protein>
    <submittedName>
        <fullName evidence="1">Uncharacterized protein</fullName>
    </submittedName>
</protein>
<evidence type="ECO:0000313" key="1">
    <source>
        <dbReference type="EMBL" id="ANF50320.1"/>
    </source>
</evidence>
<name>A0A172XTW2_9FLAO</name>
<dbReference type="RefSeq" id="WP_066753111.1">
    <property type="nucleotide sequence ID" value="NZ_CP015199.1"/>
</dbReference>
<evidence type="ECO:0000313" key="2">
    <source>
        <dbReference type="Proteomes" id="UP000077824"/>
    </source>
</evidence>
<proteinExistence type="predicted"/>
<reference evidence="1 2" key="1">
    <citation type="submission" date="2016-04" db="EMBL/GenBank/DDBJ databases">
        <title>Complete Genome Sequence of Chryseobacterium sp. IHBB 10212.</title>
        <authorList>
            <person name="Pal M."/>
            <person name="Swarnkar M.K."/>
            <person name="Kaushal K."/>
            <person name="Chhibber S."/>
            <person name="Singh A.K."/>
            <person name="Gulati A."/>
        </authorList>
    </citation>
    <scope>NUCLEOTIDE SEQUENCE [LARGE SCALE GENOMIC DNA]</scope>
    <source>
        <strain evidence="1 2">IHBB 10212</strain>
    </source>
</reference>
<dbReference type="Proteomes" id="UP000077824">
    <property type="component" value="Chromosome"/>
</dbReference>
<keyword evidence="2" id="KW-1185">Reference proteome</keyword>
<dbReference type="STRING" id="1685010.A0O34_07235"/>
<accession>A0A172XTW2</accession>